<dbReference type="Proteomes" id="UP000220527">
    <property type="component" value="Unassembled WGS sequence"/>
</dbReference>
<name>A0A2A6RIE7_9CHLR</name>
<protein>
    <submittedName>
        <fullName evidence="1">Uncharacterized protein</fullName>
    </submittedName>
</protein>
<dbReference type="EMBL" id="NQWI01000051">
    <property type="protein sequence ID" value="PDW02792.1"/>
    <property type="molecule type" value="Genomic_DNA"/>
</dbReference>
<gene>
    <name evidence="1" type="ORF">CJ255_11970</name>
</gene>
<dbReference type="AlphaFoldDB" id="A0A2A6RIE7"/>
<comment type="caution">
    <text evidence="1">The sequence shown here is derived from an EMBL/GenBank/DDBJ whole genome shotgun (WGS) entry which is preliminary data.</text>
</comment>
<accession>A0A2A6RIE7</accession>
<sequence length="79" mass="8821">MHLTWQVGRVQPLVVPKEPSAPHLLGLMGRCHLRPAKCAPLGLWDYAWRLHGAHLAGRLSAFHEKTLDTASKASQKLYT</sequence>
<reference evidence="2" key="1">
    <citation type="submission" date="2017-08" db="EMBL/GenBank/DDBJ databases">
        <authorList>
            <person name="Grouzdev D.S."/>
            <person name="Gaisin V.A."/>
            <person name="Rysina M.S."/>
            <person name="Gorlenko V.M."/>
        </authorList>
    </citation>
    <scope>NUCLEOTIDE SEQUENCE [LARGE SCALE GENOMIC DNA]</scope>
    <source>
        <strain evidence="2">Kir15-3F</strain>
    </source>
</reference>
<keyword evidence="2" id="KW-1185">Reference proteome</keyword>
<organism evidence="1 2">
    <name type="scientific">Candidatus Viridilinea mediisalina</name>
    <dbReference type="NCBI Taxonomy" id="2024553"/>
    <lineage>
        <taxon>Bacteria</taxon>
        <taxon>Bacillati</taxon>
        <taxon>Chloroflexota</taxon>
        <taxon>Chloroflexia</taxon>
        <taxon>Chloroflexales</taxon>
        <taxon>Chloroflexineae</taxon>
        <taxon>Oscillochloridaceae</taxon>
        <taxon>Candidatus Viridilinea</taxon>
    </lineage>
</organism>
<evidence type="ECO:0000313" key="2">
    <source>
        <dbReference type="Proteomes" id="UP000220527"/>
    </source>
</evidence>
<proteinExistence type="predicted"/>
<evidence type="ECO:0000313" key="1">
    <source>
        <dbReference type="EMBL" id="PDW02792.1"/>
    </source>
</evidence>